<dbReference type="EMBL" id="BEZZ01088500">
    <property type="protein sequence ID" value="GCC42710.1"/>
    <property type="molecule type" value="Genomic_DNA"/>
</dbReference>
<dbReference type="SUPFAM" id="SSF57845">
    <property type="entry name" value="B-box zinc-binding domain"/>
    <property type="match status" value="1"/>
</dbReference>
<proteinExistence type="predicted"/>
<dbReference type="Gene3D" id="3.30.160.60">
    <property type="entry name" value="Classic Zinc Finger"/>
    <property type="match status" value="1"/>
</dbReference>
<evidence type="ECO:0000256" key="2">
    <source>
        <dbReference type="ARBA" id="ARBA00022771"/>
    </source>
</evidence>
<dbReference type="Gene3D" id="3.30.40.10">
    <property type="entry name" value="Zinc/RING finger domain, C3HC4 (zinc finger)"/>
    <property type="match status" value="1"/>
</dbReference>
<name>A0A401TJ81_CHIPU</name>
<feature type="domain" description="RING-type" evidence="5">
    <location>
        <begin position="16"/>
        <end position="56"/>
    </location>
</feature>
<evidence type="ECO:0008006" key="9">
    <source>
        <dbReference type="Google" id="ProtNLM"/>
    </source>
</evidence>
<keyword evidence="3" id="KW-0862">Zinc</keyword>
<comment type="caution">
    <text evidence="7">The sequence shown here is derived from an EMBL/GenBank/DDBJ whole genome shotgun (WGS) entry which is preliminary data.</text>
</comment>
<dbReference type="PROSITE" id="PS50089">
    <property type="entry name" value="ZF_RING_2"/>
    <property type="match status" value="1"/>
</dbReference>
<evidence type="ECO:0000256" key="1">
    <source>
        <dbReference type="ARBA" id="ARBA00022723"/>
    </source>
</evidence>
<keyword evidence="1" id="KW-0479">Metal-binding</keyword>
<evidence type="ECO:0000313" key="7">
    <source>
        <dbReference type="EMBL" id="GCC42710.1"/>
    </source>
</evidence>
<feature type="domain" description="B box-type" evidence="6">
    <location>
        <begin position="93"/>
        <end position="129"/>
    </location>
</feature>
<dbReference type="PROSITE" id="PS50119">
    <property type="entry name" value="ZF_BBOX"/>
    <property type="match status" value="1"/>
</dbReference>
<protein>
    <recommendedName>
        <fullName evidence="9">RING-type domain-containing protein</fullName>
    </recommendedName>
</protein>
<dbReference type="Pfam" id="PF00643">
    <property type="entry name" value="zf-B_box"/>
    <property type="match status" value="1"/>
</dbReference>
<dbReference type="PROSITE" id="PS00518">
    <property type="entry name" value="ZF_RING_1"/>
    <property type="match status" value="1"/>
</dbReference>
<reference evidence="7 8" key="1">
    <citation type="journal article" date="2018" name="Nat. Ecol. Evol.">
        <title>Shark genomes provide insights into elasmobranch evolution and the origin of vertebrates.</title>
        <authorList>
            <person name="Hara Y"/>
            <person name="Yamaguchi K"/>
            <person name="Onimaru K"/>
            <person name="Kadota M"/>
            <person name="Koyanagi M"/>
            <person name="Keeley SD"/>
            <person name="Tatsumi K"/>
            <person name="Tanaka K"/>
            <person name="Motone F"/>
            <person name="Kageyama Y"/>
            <person name="Nozu R"/>
            <person name="Adachi N"/>
            <person name="Nishimura O"/>
            <person name="Nakagawa R"/>
            <person name="Tanegashima C"/>
            <person name="Kiyatake I"/>
            <person name="Matsumoto R"/>
            <person name="Murakumo K"/>
            <person name="Nishida K"/>
            <person name="Terakita A"/>
            <person name="Kuratani S"/>
            <person name="Sato K"/>
            <person name="Hyodo S Kuraku.S."/>
        </authorList>
    </citation>
    <scope>NUCLEOTIDE SEQUENCE [LARGE SCALE GENOMIC DNA]</scope>
</reference>
<dbReference type="InterPro" id="IPR050143">
    <property type="entry name" value="TRIM/RBCC"/>
</dbReference>
<dbReference type="SUPFAM" id="SSF57850">
    <property type="entry name" value="RING/U-box"/>
    <property type="match status" value="1"/>
</dbReference>
<dbReference type="PANTHER" id="PTHR24103">
    <property type="entry name" value="E3 UBIQUITIN-PROTEIN LIGASE TRIM"/>
    <property type="match status" value="1"/>
</dbReference>
<accession>A0A401TJ81</accession>
<evidence type="ECO:0000256" key="4">
    <source>
        <dbReference type="PROSITE-ProRule" id="PRU00024"/>
    </source>
</evidence>
<evidence type="ECO:0000256" key="3">
    <source>
        <dbReference type="ARBA" id="ARBA00022833"/>
    </source>
</evidence>
<sequence length="199" mass="21939">MADTLQTGSWTQDISCPLCQGLFADPVALECGHNFCCSCITGLWEREAKSSCPECRQEFPQRKLRVNRGLANLAERARKLRPGSGSRGAKPWCVEHQEAVKLFCETDLTLICYTCRESRAHKSHSFTPLNEAVETFKEQLGTSLQSLTAKRQLFAETELKQIRHISEVKVSAVVSVSPIKSESVALDEHSGSGSIPGLS</sequence>
<dbReference type="STRING" id="137246.A0A401TJ81"/>
<organism evidence="7 8">
    <name type="scientific">Chiloscyllium punctatum</name>
    <name type="common">Brownbanded bambooshark</name>
    <name type="synonym">Hemiscyllium punctatum</name>
    <dbReference type="NCBI Taxonomy" id="137246"/>
    <lineage>
        <taxon>Eukaryota</taxon>
        <taxon>Metazoa</taxon>
        <taxon>Chordata</taxon>
        <taxon>Craniata</taxon>
        <taxon>Vertebrata</taxon>
        <taxon>Chondrichthyes</taxon>
        <taxon>Elasmobranchii</taxon>
        <taxon>Galeomorphii</taxon>
        <taxon>Galeoidea</taxon>
        <taxon>Orectolobiformes</taxon>
        <taxon>Hemiscylliidae</taxon>
        <taxon>Chiloscyllium</taxon>
    </lineage>
</organism>
<dbReference type="InterPro" id="IPR001841">
    <property type="entry name" value="Znf_RING"/>
</dbReference>
<dbReference type="InterPro" id="IPR017907">
    <property type="entry name" value="Znf_RING_CS"/>
</dbReference>
<dbReference type="InterPro" id="IPR013083">
    <property type="entry name" value="Znf_RING/FYVE/PHD"/>
</dbReference>
<keyword evidence="8" id="KW-1185">Reference proteome</keyword>
<dbReference type="GO" id="GO:0008270">
    <property type="term" value="F:zinc ion binding"/>
    <property type="evidence" value="ECO:0007669"/>
    <property type="project" value="UniProtKB-KW"/>
</dbReference>
<dbReference type="OMA" id="IWPVERA"/>
<evidence type="ECO:0000259" key="6">
    <source>
        <dbReference type="PROSITE" id="PS50119"/>
    </source>
</evidence>
<evidence type="ECO:0000259" key="5">
    <source>
        <dbReference type="PROSITE" id="PS50089"/>
    </source>
</evidence>
<dbReference type="SMART" id="SM00336">
    <property type="entry name" value="BBOX"/>
    <property type="match status" value="1"/>
</dbReference>
<dbReference type="InterPro" id="IPR000315">
    <property type="entry name" value="Znf_B-box"/>
</dbReference>
<dbReference type="Proteomes" id="UP000287033">
    <property type="component" value="Unassembled WGS sequence"/>
</dbReference>
<evidence type="ECO:0000313" key="8">
    <source>
        <dbReference type="Proteomes" id="UP000287033"/>
    </source>
</evidence>
<dbReference type="SMART" id="SM00184">
    <property type="entry name" value="RING"/>
    <property type="match status" value="1"/>
</dbReference>
<dbReference type="Pfam" id="PF15227">
    <property type="entry name" value="zf-C3HC4_4"/>
    <property type="match status" value="1"/>
</dbReference>
<dbReference type="AlphaFoldDB" id="A0A401TJ81"/>
<keyword evidence="2 4" id="KW-0863">Zinc-finger</keyword>
<gene>
    <name evidence="7" type="ORF">chiPu_0026837</name>
</gene>
<dbReference type="OrthoDB" id="654191at2759"/>